<evidence type="ECO:0000256" key="2">
    <source>
        <dbReference type="ARBA" id="ARBA00022737"/>
    </source>
</evidence>
<dbReference type="InterPro" id="IPR028994">
    <property type="entry name" value="Integrin_alpha_N"/>
</dbReference>
<dbReference type="OrthoDB" id="10022113at2759"/>
<dbReference type="Gene3D" id="2.30.30.100">
    <property type="match status" value="8"/>
</dbReference>
<dbReference type="InterPro" id="IPR013519">
    <property type="entry name" value="Int_alpha_beta-p"/>
</dbReference>
<dbReference type="PANTHER" id="PTHR46580">
    <property type="entry name" value="SENSOR KINASE-RELATED"/>
    <property type="match status" value="1"/>
</dbReference>
<dbReference type="Pfam" id="PF13517">
    <property type="entry name" value="FG-GAP_3"/>
    <property type="match status" value="12"/>
</dbReference>
<dbReference type="InterPro" id="IPR013517">
    <property type="entry name" value="FG-GAP"/>
</dbReference>
<dbReference type="Gene3D" id="2.130.10.130">
    <property type="entry name" value="Integrin alpha, N-terminal"/>
    <property type="match status" value="5"/>
</dbReference>
<sequence>MKDQWLMFNYFKLCFVVTTCQRHFERMMESSIVSDSQPRSVAVGDVNNDNQIDIVVANSGSNTIGIFLSKGNGLFEEQKIYPTGPQSCPYSIVISDFNNDNYLDIAVANYGINSIGIFFGHVNGNSFSQKLFSTGSSRPLFITTGDFNNDNQMDIVIANYGTNNIGIFLGYGNGSFQDQITYFTGYDSIPFSLAVGNFNNDNNLDIAIANYGTNNIGILLGYGNASFASQQIYTTLPNSNPSSIAVGDFNNDNQLDIIVANNGTGNIGIFLGHSDGTFLAQKEYSIGFNSHPQYITVGDINKDYKLDIIIADSSNNRVHILSEYENGTFTTITTFDTISQSNPVWIAVADFDHDNQSDIVVANYGTNNVLVLTNYSIKPSARKTICYDGPESSVLSVAVSDFNNDNILDIVFSVRSGILILTGLGNGIFGRKAMYSTGHEGIPQYVCVGDVNNDSRMDIVIADKIFDGVGVFLGYGNGNFSIMMSYSTGIGSKPWWIALSDVNNDHRLDIVSVNTYTSSIGIFLGNGDGTFATMISYSTGINSQPYSVAVGDINNDNYLDLVVANWQSSVIIFLGHGNGTFIMESILSTLGNLFTIALADFNSDNHLDIAVANTVKDNVGVFLGYGNGTFATQTTYSTDIGSSPYYVIVADLNNDNIYDMVVTTYGHPAVLIFYGYINGSFQLGRRYQTGDRSQPYGIVVADLDNNKHFEIVVALSAIGDVAILTEYNAAEFVHQNIYSTGSAPQPFSVAIGDFNNDNRSDIVVANSGTGNLSILLGLDNGTFGMEMMYSIGTNSRPQYVITCDINKDNKLDIVSVNSKNETISILMGQGNGTFSEQIMYRTGDGSYPYAMASGDFNNDSRLDFVIANKDRDSIGIFFNFNYTTFQRQVTFSNIDDIAATGIVARDFNHDNLLDIAVVFSESNSIGILIGYGNGSFINMKSYPTGNGSEPHGIAVGDFNNDAQLDIVVTNMFTHNIGIFLGYDNGSFADIMTYSTGKDSTPYGITVADFNNDGQLDIVVASYGTNSIIVLQGYGTGAFSIIKTYSTGAGSLPYDVTAGDFNNDGQLDIAVANIGTNTIGVLLGYSNGTFRDQMTFSIYRNSQPCWVTVGDFDNNKQLDIATALYNGNAVGILLGYGNGSFSPIVVYSTGAGTNPRGISVGDFNNDNRSDIVIPNTGGDSISVLFGLGDGNFLLGRPLSTGIQSSPSATAIGDFNNDTQLDVAVAKYGSKNIEIFLGYGSEPFGTGREYFTGVGSQPHSVAVDDFNSDGRQDIAIANYGTGNVGIMLGDDNGYFAPMKTYSTGNGSTPYSVAIGDFNNDYQLDIVVTNSETDNIAILFGYGNGTFASPVIYSTGNRSRPYTVAIGDFNNDNISDIAVANSGTNDIFILYGHQNGTFGNVTTQPLGYSKRPYSIAVKDLNQDSWLDIVIAYYTTDQVETLIKMC</sequence>
<comment type="caution">
    <text evidence="4">The sequence shown here is derived from an EMBL/GenBank/DDBJ whole genome shotgun (WGS) entry which is preliminary data.</text>
</comment>
<evidence type="ECO:0000256" key="3">
    <source>
        <dbReference type="ARBA" id="ARBA00023180"/>
    </source>
</evidence>
<keyword evidence="3" id="KW-0325">Glycoprotein</keyword>
<accession>A0A814JIG1</accession>
<gene>
    <name evidence="4" type="ORF">RFH988_LOCUS16070</name>
</gene>
<dbReference type="PANTHER" id="PTHR46580:SF4">
    <property type="entry name" value="ATP_GTP-BINDING PROTEIN"/>
    <property type="match status" value="1"/>
</dbReference>
<evidence type="ECO:0000313" key="5">
    <source>
        <dbReference type="Proteomes" id="UP000663882"/>
    </source>
</evidence>
<evidence type="ECO:0000313" key="4">
    <source>
        <dbReference type="EMBL" id="CAF1038087.1"/>
    </source>
</evidence>
<keyword evidence="1" id="KW-0732">Signal</keyword>
<proteinExistence type="predicted"/>
<organism evidence="4 5">
    <name type="scientific">Rotaria sordida</name>
    <dbReference type="NCBI Taxonomy" id="392033"/>
    <lineage>
        <taxon>Eukaryota</taxon>
        <taxon>Metazoa</taxon>
        <taxon>Spiralia</taxon>
        <taxon>Gnathifera</taxon>
        <taxon>Rotifera</taxon>
        <taxon>Eurotatoria</taxon>
        <taxon>Bdelloidea</taxon>
        <taxon>Philodinida</taxon>
        <taxon>Philodinidae</taxon>
        <taxon>Rotaria</taxon>
    </lineage>
</organism>
<dbReference type="Proteomes" id="UP000663882">
    <property type="component" value="Unassembled WGS sequence"/>
</dbReference>
<keyword evidence="2" id="KW-0677">Repeat</keyword>
<protein>
    <submittedName>
        <fullName evidence="4">Uncharacterized protein</fullName>
    </submittedName>
</protein>
<dbReference type="EMBL" id="CAJNOO010000806">
    <property type="protein sequence ID" value="CAF1038087.1"/>
    <property type="molecule type" value="Genomic_DNA"/>
</dbReference>
<evidence type="ECO:0000256" key="1">
    <source>
        <dbReference type="ARBA" id="ARBA00022729"/>
    </source>
</evidence>
<name>A0A814JIG1_9BILA</name>
<dbReference type="SMART" id="SM00191">
    <property type="entry name" value="Int_alpha"/>
    <property type="match status" value="8"/>
</dbReference>
<dbReference type="SUPFAM" id="SSF69318">
    <property type="entry name" value="Integrin alpha N-terminal domain"/>
    <property type="match status" value="4"/>
</dbReference>
<reference evidence="4" key="1">
    <citation type="submission" date="2021-02" db="EMBL/GenBank/DDBJ databases">
        <authorList>
            <person name="Nowell W R."/>
        </authorList>
    </citation>
    <scope>NUCLEOTIDE SEQUENCE</scope>
</reference>